<dbReference type="CDD" id="cd00082">
    <property type="entry name" value="HisKA"/>
    <property type="match status" value="1"/>
</dbReference>
<evidence type="ECO:0000256" key="4">
    <source>
        <dbReference type="ARBA" id="ARBA00022553"/>
    </source>
</evidence>
<dbReference type="HOGENOM" id="CLU_000445_114_62_5"/>
<reference evidence="14 15" key="1">
    <citation type="journal article" date="2005" name="DNA Res.">
        <title>Complete genome sequence of the facultative anaerobic magnetotactic bacterium Magnetospirillum sp. strain AMB-1.</title>
        <authorList>
            <person name="Matsunaga T."/>
            <person name="Okamura Y."/>
            <person name="Fukuda Y."/>
            <person name="Wahyudi A.T."/>
            <person name="Murase Y."/>
            <person name="Takeyama H."/>
        </authorList>
    </citation>
    <scope>NUCLEOTIDE SEQUENCE [LARGE SCALE GENOMIC DNA]</scope>
    <source>
        <strain evidence="15">ATCC 700264 / AMB-1</strain>
    </source>
</reference>
<dbReference type="Gene3D" id="3.30.450.20">
    <property type="entry name" value="PAS domain"/>
    <property type="match status" value="1"/>
</dbReference>
<evidence type="ECO:0000256" key="8">
    <source>
        <dbReference type="ARBA" id="ARBA00022989"/>
    </source>
</evidence>
<dbReference type="InterPro" id="IPR036890">
    <property type="entry name" value="HATPase_C_sf"/>
</dbReference>
<dbReference type="FunFam" id="3.30.565.10:FF:000006">
    <property type="entry name" value="Sensor histidine kinase WalK"/>
    <property type="match status" value="1"/>
</dbReference>
<dbReference type="InterPro" id="IPR013767">
    <property type="entry name" value="PAS_fold"/>
</dbReference>
<feature type="domain" description="Histidine kinase" evidence="11">
    <location>
        <begin position="453"/>
        <end position="668"/>
    </location>
</feature>
<dbReference type="Gene3D" id="3.30.565.10">
    <property type="entry name" value="Histidine kinase-like ATPase, C-terminal domain"/>
    <property type="match status" value="1"/>
</dbReference>
<comment type="catalytic activity">
    <reaction evidence="1">
        <text>ATP + protein L-histidine = ADP + protein N-phospho-L-histidine.</text>
        <dbReference type="EC" id="2.7.13.3"/>
    </reaction>
</comment>
<proteinExistence type="predicted"/>
<dbReference type="InterPro" id="IPR000014">
    <property type="entry name" value="PAS"/>
</dbReference>
<evidence type="ECO:0000256" key="2">
    <source>
        <dbReference type="ARBA" id="ARBA00004370"/>
    </source>
</evidence>
<evidence type="ECO:0000256" key="10">
    <source>
        <dbReference type="SAM" id="Phobius"/>
    </source>
</evidence>
<evidence type="ECO:0000313" key="15">
    <source>
        <dbReference type="Proteomes" id="UP000007058"/>
    </source>
</evidence>
<evidence type="ECO:0000256" key="1">
    <source>
        <dbReference type="ARBA" id="ARBA00000085"/>
    </source>
</evidence>
<dbReference type="Pfam" id="PF00512">
    <property type="entry name" value="HisKA"/>
    <property type="match status" value="1"/>
</dbReference>
<dbReference type="PROSITE" id="PS50839">
    <property type="entry name" value="CHASE"/>
    <property type="match status" value="1"/>
</dbReference>
<dbReference type="CDD" id="cd00130">
    <property type="entry name" value="PAS"/>
    <property type="match status" value="1"/>
</dbReference>
<dbReference type="SMART" id="SM00091">
    <property type="entry name" value="PAS"/>
    <property type="match status" value="1"/>
</dbReference>
<feature type="domain" description="PAS" evidence="12">
    <location>
        <begin position="311"/>
        <end position="381"/>
    </location>
</feature>
<dbReference type="NCBIfam" id="TIGR00229">
    <property type="entry name" value="sensory_box"/>
    <property type="match status" value="1"/>
</dbReference>
<dbReference type="PROSITE" id="PS50112">
    <property type="entry name" value="PAS"/>
    <property type="match status" value="1"/>
</dbReference>
<dbReference type="KEGG" id="mag:amb2313"/>
<dbReference type="InterPro" id="IPR036097">
    <property type="entry name" value="HisK_dim/P_sf"/>
</dbReference>
<evidence type="ECO:0000313" key="14">
    <source>
        <dbReference type="EMBL" id="BAE51117.1"/>
    </source>
</evidence>
<keyword evidence="7 14" id="KW-0418">Kinase</keyword>
<evidence type="ECO:0000256" key="7">
    <source>
        <dbReference type="ARBA" id="ARBA00022777"/>
    </source>
</evidence>
<dbReference type="Gene3D" id="3.30.450.350">
    <property type="entry name" value="CHASE domain"/>
    <property type="match status" value="1"/>
</dbReference>
<dbReference type="SMART" id="SM00387">
    <property type="entry name" value="HATPase_c"/>
    <property type="match status" value="1"/>
</dbReference>
<dbReference type="SUPFAM" id="SSF55785">
    <property type="entry name" value="PYP-like sensor domain (PAS domain)"/>
    <property type="match status" value="1"/>
</dbReference>
<evidence type="ECO:0000259" key="13">
    <source>
        <dbReference type="PROSITE" id="PS50839"/>
    </source>
</evidence>
<protein>
    <recommendedName>
        <fullName evidence="3">histidine kinase</fullName>
        <ecNumber evidence="3">2.7.13.3</ecNumber>
    </recommendedName>
</protein>
<evidence type="ECO:0000256" key="3">
    <source>
        <dbReference type="ARBA" id="ARBA00012438"/>
    </source>
</evidence>
<keyword evidence="6 10" id="KW-0812">Transmembrane</keyword>
<dbReference type="Gene3D" id="1.10.287.130">
    <property type="match status" value="1"/>
</dbReference>
<dbReference type="EC" id="2.7.13.3" evidence="3"/>
<evidence type="ECO:0000256" key="9">
    <source>
        <dbReference type="ARBA" id="ARBA00023136"/>
    </source>
</evidence>
<keyword evidence="5" id="KW-0808">Transferase</keyword>
<evidence type="ECO:0000256" key="6">
    <source>
        <dbReference type="ARBA" id="ARBA00022692"/>
    </source>
</evidence>
<dbReference type="AlphaFoldDB" id="Q2W4V8"/>
<dbReference type="SMART" id="SM01079">
    <property type="entry name" value="CHASE"/>
    <property type="match status" value="1"/>
</dbReference>
<feature type="transmembrane region" description="Helical" evidence="10">
    <location>
        <begin position="20"/>
        <end position="43"/>
    </location>
</feature>
<gene>
    <name evidence="14" type="ordered locus">amb2313</name>
</gene>
<dbReference type="Proteomes" id="UP000007058">
    <property type="component" value="Chromosome"/>
</dbReference>
<dbReference type="Pfam" id="PF02518">
    <property type="entry name" value="HATPase_c"/>
    <property type="match status" value="1"/>
</dbReference>
<dbReference type="InterPro" id="IPR004358">
    <property type="entry name" value="Sig_transdc_His_kin-like_C"/>
</dbReference>
<dbReference type="InterPro" id="IPR042240">
    <property type="entry name" value="CHASE_sf"/>
</dbReference>
<evidence type="ECO:0000259" key="12">
    <source>
        <dbReference type="PROSITE" id="PS50112"/>
    </source>
</evidence>
<dbReference type="InterPro" id="IPR003661">
    <property type="entry name" value="HisK_dim/P_dom"/>
</dbReference>
<dbReference type="PANTHER" id="PTHR43304:SF1">
    <property type="entry name" value="PAC DOMAIN-CONTAINING PROTEIN"/>
    <property type="match status" value="1"/>
</dbReference>
<dbReference type="GO" id="GO:0016020">
    <property type="term" value="C:membrane"/>
    <property type="evidence" value="ECO:0007669"/>
    <property type="project" value="UniProtKB-SubCell"/>
</dbReference>
<dbReference type="InterPro" id="IPR006189">
    <property type="entry name" value="CHASE_dom"/>
</dbReference>
<dbReference type="InterPro" id="IPR035965">
    <property type="entry name" value="PAS-like_dom_sf"/>
</dbReference>
<feature type="transmembrane region" description="Helical" evidence="10">
    <location>
        <begin position="275"/>
        <end position="296"/>
    </location>
</feature>
<keyword evidence="4" id="KW-0597">Phosphoprotein</keyword>
<dbReference type="STRING" id="342108.amb2313"/>
<dbReference type="InterPro" id="IPR005467">
    <property type="entry name" value="His_kinase_dom"/>
</dbReference>
<dbReference type="Pfam" id="PF00989">
    <property type="entry name" value="PAS"/>
    <property type="match status" value="1"/>
</dbReference>
<keyword evidence="8 10" id="KW-1133">Transmembrane helix</keyword>
<keyword evidence="9 10" id="KW-0472">Membrane</keyword>
<organism evidence="14 15">
    <name type="scientific">Paramagnetospirillum magneticum (strain ATCC 700264 / AMB-1)</name>
    <name type="common">Magnetospirillum magneticum</name>
    <dbReference type="NCBI Taxonomy" id="342108"/>
    <lineage>
        <taxon>Bacteria</taxon>
        <taxon>Pseudomonadati</taxon>
        <taxon>Pseudomonadota</taxon>
        <taxon>Alphaproteobacteria</taxon>
        <taxon>Rhodospirillales</taxon>
        <taxon>Magnetospirillaceae</taxon>
        <taxon>Paramagnetospirillum</taxon>
    </lineage>
</organism>
<dbReference type="InterPro" id="IPR003594">
    <property type="entry name" value="HATPase_dom"/>
</dbReference>
<dbReference type="GO" id="GO:0000155">
    <property type="term" value="F:phosphorelay sensor kinase activity"/>
    <property type="evidence" value="ECO:0007669"/>
    <property type="project" value="InterPro"/>
</dbReference>
<dbReference type="EMBL" id="AP007255">
    <property type="protein sequence ID" value="BAE51117.1"/>
    <property type="molecule type" value="Genomic_DNA"/>
</dbReference>
<dbReference type="InterPro" id="IPR052162">
    <property type="entry name" value="Sensor_kinase/Photoreceptor"/>
</dbReference>
<dbReference type="SUPFAM" id="SSF55874">
    <property type="entry name" value="ATPase domain of HSP90 chaperone/DNA topoisomerase II/histidine kinase"/>
    <property type="match status" value="1"/>
</dbReference>
<evidence type="ECO:0000256" key="5">
    <source>
        <dbReference type="ARBA" id="ARBA00022679"/>
    </source>
</evidence>
<dbReference type="PRINTS" id="PR00344">
    <property type="entry name" value="BCTRLSENSOR"/>
</dbReference>
<keyword evidence="15" id="KW-1185">Reference proteome</keyword>
<feature type="domain" description="CHASE" evidence="13">
    <location>
        <begin position="120"/>
        <end position="259"/>
    </location>
</feature>
<name>Q2W4V8_PARM1</name>
<dbReference type="PANTHER" id="PTHR43304">
    <property type="entry name" value="PHYTOCHROME-LIKE PROTEIN CPH1"/>
    <property type="match status" value="1"/>
</dbReference>
<dbReference type="PROSITE" id="PS50109">
    <property type="entry name" value="HIS_KIN"/>
    <property type="match status" value="1"/>
</dbReference>
<dbReference type="SMART" id="SM00388">
    <property type="entry name" value="HisKA"/>
    <property type="match status" value="1"/>
</dbReference>
<accession>Q2W4V8</accession>
<dbReference type="SUPFAM" id="SSF47384">
    <property type="entry name" value="Homodimeric domain of signal transducing histidine kinase"/>
    <property type="match status" value="1"/>
</dbReference>
<comment type="subcellular location">
    <subcellularLocation>
        <location evidence="2">Membrane</location>
    </subcellularLocation>
</comment>
<dbReference type="GO" id="GO:0006355">
    <property type="term" value="P:regulation of DNA-templated transcription"/>
    <property type="evidence" value="ECO:0007669"/>
    <property type="project" value="InterPro"/>
</dbReference>
<dbReference type="Pfam" id="PF03924">
    <property type="entry name" value="CHASE"/>
    <property type="match status" value="1"/>
</dbReference>
<evidence type="ECO:0000259" key="11">
    <source>
        <dbReference type="PROSITE" id="PS50109"/>
    </source>
</evidence>
<sequence length="668" mass="73287">MGTMAGGLAIRVKWQKLSTWLPLLVAALITACSGLVLLKVYALQAERRHEAARAELLSQLSVLRARLEYNLTAPLLISRGLVAQIVYHDGMSDADFRRAASLVIRDYDSIRNLTMSRGTVISSVYPEAPNRAALGVDYRTKPDQWPTVQQAITSRKPVVAGPVNLIQGGAALIGRVPVYLPDPAGGESRLFGLISVVIDMPKVFLASGLDARLLPMELALRGRDGLGRSGEMIWGDEAVFLRSPVEMEVTLPDGTWAMAAIPKGGWAASDGQLRVTAGMGAVLFLLTVLASFGWAFHVRRQQRAVRLVAESEERYRALMETAPMAVVVHRDGVILFANTQATRTVRAPAGETLIGRKVLDFVFPDDRADVAARMGAAMADPETVVGGPVRYVARDGRVVECEVITTRVTLDGEPAVLSVVLDVSQRNQAERERERLLESLQRSNEDLQQFAYIASHDLQEPLRNVAGYVQLLGRRYRGRLDKDADDFIAFAVQGTKRMQEMIANLLDYSLLHREDGEPACVDSRGPLDEALADLGAAMDESGAVVEVVGVMPVVLARRVELARIFLNLIGNAIKYRRADTVPRIRIFARRDGLTWVFSVADNGIGMEPAYLDRIFTLFQRLHSRETYDGTGIGLAICRKLVQHNGGRIWAESEPGQGSTFHFSLQAAD</sequence>